<evidence type="ECO:0000256" key="1">
    <source>
        <dbReference type="SAM" id="SignalP"/>
    </source>
</evidence>
<dbReference type="InterPro" id="IPR001314">
    <property type="entry name" value="Peptidase_S1A"/>
</dbReference>
<proteinExistence type="predicted"/>
<dbReference type="PANTHER" id="PTHR24260">
    <property type="match status" value="1"/>
</dbReference>
<protein>
    <submittedName>
        <fullName evidence="4">Ricin-type beta-trefoil lectin domain protein</fullName>
    </submittedName>
</protein>
<dbReference type="InterPro" id="IPR001480">
    <property type="entry name" value="Bulb-type_lectin_dom"/>
</dbReference>
<dbReference type="InterPro" id="IPR001254">
    <property type="entry name" value="Trypsin_dom"/>
</dbReference>
<dbReference type="PANTHER" id="PTHR24260:SF136">
    <property type="entry name" value="GH08193P-RELATED"/>
    <property type="match status" value="1"/>
</dbReference>
<feature type="signal peptide" evidence="1">
    <location>
        <begin position="1"/>
        <end position="33"/>
    </location>
</feature>
<reference evidence="4" key="1">
    <citation type="submission" date="2022-10" db="EMBL/GenBank/DDBJ databases">
        <title>The complete genomes of actinobacterial strains from the NBC collection.</title>
        <authorList>
            <person name="Joergensen T.S."/>
            <person name="Alvarez Arevalo M."/>
            <person name="Sterndorff E.B."/>
            <person name="Faurdal D."/>
            <person name="Vuksanovic O."/>
            <person name="Mourched A.-S."/>
            <person name="Charusanti P."/>
            <person name="Shaw S."/>
            <person name="Blin K."/>
            <person name="Weber T."/>
        </authorList>
    </citation>
    <scope>NUCLEOTIDE SEQUENCE</scope>
    <source>
        <strain evidence="4">NBC_00283</strain>
    </source>
</reference>
<dbReference type="PROSITE" id="PS50927">
    <property type="entry name" value="BULB_LECTIN"/>
    <property type="match status" value="2"/>
</dbReference>
<dbReference type="SUPFAM" id="SSF51110">
    <property type="entry name" value="alpha-D-mannose-specific plant lectins"/>
    <property type="match status" value="3"/>
</dbReference>
<dbReference type="Proteomes" id="UP001432075">
    <property type="component" value="Chromosome"/>
</dbReference>
<dbReference type="SUPFAM" id="SSF50370">
    <property type="entry name" value="Ricin B-like lectins"/>
    <property type="match status" value="1"/>
</dbReference>
<dbReference type="InterPro" id="IPR051333">
    <property type="entry name" value="CLIP_Serine_Protease"/>
</dbReference>
<sequence>MSALRPRAARMTSLLVAASTATAGLALSGTAHALNGPEAPSGGHAAAVRLTIGDEANSRACTATLISESWLAAAASCFAATPGAELAAGEPALKTVATLSNGRRLDVADLAPRSDRDLVLARLARPVTDVTPARVATAAPKAGGDLTAVGFGRTKDEWTPSKPHTGTFVTNAVDTTALTVTGKGTDVLCKGDTGAPLLNEAGELVAVGSRSWQGGCHGTDPAEKRTGATASRIDDLASWIRSARQRPVILKGGQSLQPGETIVSENAKLVMQNDGNLVLYHATGGEGRGAALWASHTGGNPGAYAAVQGDGNFVVYKKDSKVGDSSAELWASGTHHNDGARVELQADANLVVYTKDGGHGIGGHLWHSDTYPRGDRLNSDARLMPGQWLTNGKYALIMDIQGNPLLRELGTGRELWAQYKWDWASYLHMQGDGNLVLYKKDGGNGNGALWSSGTWNGAGSYATLENSGSLVVRGQSGGERWATGSLRGQQSGRCLDSYNDADAVIWDCWGGANQQWDHTSAKELRNGTGKCLTAESGAGQGSHLKSLPCDGRSEQKWNVNGAAIASAARPEQCVNVFSEATGNGSVVGLWQCGNGTNAQWTRP</sequence>
<keyword evidence="5" id="KW-1185">Reference proteome</keyword>
<dbReference type="SMART" id="SM00108">
    <property type="entry name" value="B_lectin"/>
    <property type="match status" value="2"/>
</dbReference>
<feature type="chain" id="PRO_5045585110" evidence="1">
    <location>
        <begin position="34"/>
        <end position="603"/>
    </location>
</feature>
<dbReference type="Pfam" id="PF00652">
    <property type="entry name" value="Ricin_B_lectin"/>
    <property type="match status" value="1"/>
</dbReference>
<dbReference type="InterPro" id="IPR009003">
    <property type="entry name" value="Peptidase_S1_PA"/>
</dbReference>
<dbReference type="InterPro" id="IPR035992">
    <property type="entry name" value="Ricin_B-like_lectins"/>
</dbReference>
<gene>
    <name evidence="4" type="ORF">OHU17_01260</name>
</gene>
<dbReference type="Gene3D" id="2.40.10.10">
    <property type="entry name" value="Trypsin-like serine proteases"/>
    <property type="match status" value="1"/>
</dbReference>
<dbReference type="InterPro" id="IPR043504">
    <property type="entry name" value="Peptidase_S1_PA_chymotrypsin"/>
</dbReference>
<dbReference type="RefSeq" id="WP_328774962.1">
    <property type="nucleotide sequence ID" value="NZ_CP108057.1"/>
</dbReference>
<name>A0ABZ1RDB7_9ACTN</name>
<dbReference type="EMBL" id="CP108057">
    <property type="protein sequence ID" value="WUO44538.1"/>
    <property type="molecule type" value="Genomic_DNA"/>
</dbReference>
<feature type="domain" description="Peptidase S1" evidence="2">
    <location>
        <begin position="33"/>
        <end position="245"/>
    </location>
</feature>
<evidence type="ECO:0000313" key="4">
    <source>
        <dbReference type="EMBL" id="WUO44538.1"/>
    </source>
</evidence>
<dbReference type="PRINTS" id="PR00722">
    <property type="entry name" value="CHYMOTRYPSIN"/>
</dbReference>
<dbReference type="PROSITE" id="PS50231">
    <property type="entry name" value="RICIN_B_LECTIN"/>
    <property type="match status" value="1"/>
</dbReference>
<dbReference type="InterPro" id="IPR036426">
    <property type="entry name" value="Bulb-type_lectin_dom_sf"/>
</dbReference>
<evidence type="ECO:0000259" key="2">
    <source>
        <dbReference type="PROSITE" id="PS50240"/>
    </source>
</evidence>
<dbReference type="Gene3D" id="2.80.10.50">
    <property type="match status" value="1"/>
</dbReference>
<organism evidence="4 5">
    <name type="scientific">Streptomyces goshikiensis</name>
    <dbReference type="NCBI Taxonomy" id="1942"/>
    <lineage>
        <taxon>Bacteria</taxon>
        <taxon>Bacillati</taxon>
        <taxon>Actinomycetota</taxon>
        <taxon>Actinomycetes</taxon>
        <taxon>Kitasatosporales</taxon>
        <taxon>Streptomycetaceae</taxon>
        <taxon>Streptomyces</taxon>
    </lineage>
</organism>
<accession>A0ABZ1RDB7</accession>
<dbReference type="Gene3D" id="2.90.10.10">
    <property type="entry name" value="Bulb-type lectin domain"/>
    <property type="match status" value="3"/>
</dbReference>
<dbReference type="SMART" id="SM00458">
    <property type="entry name" value="RICIN"/>
    <property type="match status" value="1"/>
</dbReference>
<evidence type="ECO:0000259" key="3">
    <source>
        <dbReference type="PROSITE" id="PS50927"/>
    </source>
</evidence>
<evidence type="ECO:0000313" key="5">
    <source>
        <dbReference type="Proteomes" id="UP001432075"/>
    </source>
</evidence>
<dbReference type="SMART" id="SM00020">
    <property type="entry name" value="Tryp_SPc"/>
    <property type="match status" value="1"/>
</dbReference>
<dbReference type="PROSITE" id="PS50240">
    <property type="entry name" value="TRYPSIN_DOM"/>
    <property type="match status" value="1"/>
</dbReference>
<dbReference type="InterPro" id="IPR000772">
    <property type="entry name" value="Ricin_B_lectin"/>
</dbReference>
<feature type="domain" description="Bulb-type lectin" evidence="3">
    <location>
        <begin position="368"/>
        <end position="485"/>
    </location>
</feature>
<dbReference type="Pfam" id="PF00089">
    <property type="entry name" value="Trypsin"/>
    <property type="match status" value="1"/>
</dbReference>
<dbReference type="SUPFAM" id="SSF50494">
    <property type="entry name" value="Trypsin-like serine proteases"/>
    <property type="match status" value="1"/>
</dbReference>
<keyword evidence="1" id="KW-0732">Signal</keyword>
<feature type="domain" description="Bulb-type lectin" evidence="3">
    <location>
        <begin position="247"/>
        <end position="365"/>
    </location>
</feature>